<dbReference type="AlphaFoldDB" id="A0A7J5AQ69"/>
<evidence type="ECO:0000313" key="1">
    <source>
        <dbReference type="EMBL" id="KAB1159768.1"/>
    </source>
</evidence>
<proteinExistence type="predicted"/>
<reference evidence="1 2" key="1">
    <citation type="submission" date="2019-09" db="EMBL/GenBank/DDBJ databases">
        <authorList>
            <person name="Cao W.R."/>
        </authorList>
    </citation>
    <scope>NUCLEOTIDE SEQUENCE [LARGE SCALE GENOMIC DNA]</scope>
    <source>
        <strain evidence="2">a4</strain>
    </source>
</reference>
<evidence type="ECO:0000313" key="2">
    <source>
        <dbReference type="Proteomes" id="UP000467305"/>
    </source>
</evidence>
<sequence>MLKSITNLGSILKVTEQKSINGGLSSICPSEGKRCNSVFPSPVHCITIHAYCCVGGYFERC</sequence>
<gene>
    <name evidence="1" type="ORF">F7018_05515</name>
</gene>
<name>A0A7J5AQ69_9FLAO</name>
<protein>
    <submittedName>
        <fullName evidence="1">Uncharacterized protein</fullName>
    </submittedName>
</protein>
<dbReference type="EMBL" id="WAAU01000008">
    <property type="protein sequence ID" value="KAB1159768.1"/>
    <property type="molecule type" value="Genomic_DNA"/>
</dbReference>
<dbReference type="OrthoDB" id="1190839at2"/>
<comment type="caution">
    <text evidence="1">The sequence shown here is derived from an EMBL/GenBank/DDBJ whole genome shotgun (WGS) entry which is preliminary data.</text>
</comment>
<dbReference type="Proteomes" id="UP000467305">
    <property type="component" value="Unassembled WGS sequence"/>
</dbReference>
<dbReference type="RefSeq" id="WP_150899013.1">
    <property type="nucleotide sequence ID" value="NZ_WAAU01000008.1"/>
</dbReference>
<accession>A0A7J5AQ69</accession>
<organism evidence="1 2">
    <name type="scientific">Tenacibaculum aiptasiae</name>
    <dbReference type="NCBI Taxonomy" id="426481"/>
    <lineage>
        <taxon>Bacteria</taxon>
        <taxon>Pseudomonadati</taxon>
        <taxon>Bacteroidota</taxon>
        <taxon>Flavobacteriia</taxon>
        <taxon>Flavobacteriales</taxon>
        <taxon>Flavobacteriaceae</taxon>
        <taxon>Tenacibaculum</taxon>
    </lineage>
</organism>
<keyword evidence="2" id="KW-1185">Reference proteome</keyword>